<evidence type="ECO:0000313" key="1">
    <source>
        <dbReference type="EMBL" id="KKL80852.1"/>
    </source>
</evidence>
<sequence length="88" mass="10214">MTTTTMTHGSRKTLIKHEYCECCKDDPELGINPWFVIAVSRPHNDDQIAVFLFHRWDVWDTSYYVFGKITPLLGVPPRNPFLALLYGQ</sequence>
<comment type="caution">
    <text evidence="1">The sequence shown here is derived from an EMBL/GenBank/DDBJ whole genome shotgun (WGS) entry which is preliminary data.</text>
</comment>
<proteinExistence type="predicted"/>
<protein>
    <submittedName>
        <fullName evidence="1">Uncharacterized protein</fullName>
    </submittedName>
</protein>
<gene>
    <name evidence="1" type="ORF">LCGC14_2000590</name>
</gene>
<name>A0A0F9I0G2_9ZZZZ</name>
<dbReference type="AlphaFoldDB" id="A0A0F9I0G2"/>
<accession>A0A0F9I0G2</accession>
<reference evidence="1" key="1">
    <citation type="journal article" date="2015" name="Nature">
        <title>Complex archaea that bridge the gap between prokaryotes and eukaryotes.</title>
        <authorList>
            <person name="Spang A."/>
            <person name="Saw J.H."/>
            <person name="Jorgensen S.L."/>
            <person name="Zaremba-Niedzwiedzka K."/>
            <person name="Martijn J."/>
            <person name="Lind A.E."/>
            <person name="van Eijk R."/>
            <person name="Schleper C."/>
            <person name="Guy L."/>
            <person name="Ettema T.J."/>
        </authorList>
    </citation>
    <scope>NUCLEOTIDE SEQUENCE</scope>
</reference>
<dbReference type="EMBL" id="LAZR01022731">
    <property type="protein sequence ID" value="KKL80852.1"/>
    <property type="molecule type" value="Genomic_DNA"/>
</dbReference>
<organism evidence="1">
    <name type="scientific">marine sediment metagenome</name>
    <dbReference type="NCBI Taxonomy" id="412755"/>
    <lineage>
        <taxon>unclassified sequences</taxon>
        <taxon>metagenomes</taxon>
        <taxon>ecological metagenomes</taxon>
    </lineage>
</organism>